<dbReference type="PROSITE" id="PS00233">
    <property type="entry name" value="CHIT_BIND_RR_1"/>
    <property type="match status" value="1"/>
</dbReference>
<dbReference type="PRINTS" id="PR00947">
    <property type="entry name" value="CUTICLE"/>
</dbReference>
<name>A0A9P0AZE7_BRAAE</name>
<feature type="signal peptide" evidence="2">
    <location>
        <begin position="1"/>
        <end position="17"/>
    </location>
</feature>
<dbReference type="GO" id="GO:0031012">
    <property type="term" value="C:extracellular matrix"/>
    <property type="evidence" value="ECO:0007669"/>
    <property type="project" value="TreeGrafter"/>
</dbReference>
<evidence type="ECO:0000313" key="4">
    <source>
        <dbReference type="Proteomes" id="UP001154078"/>
    </source>
</evidence>
<keyword evidence="2" id="KW-0732">Signal</keyword>
<dbReference type="InterPro" id="IPR051217">
    <property type="entry name" value="Insect_Cuticle_Struc_Prot"/>
</dbReference>
<dbReference type="Proteomes" id="UP001154078">
    <property type="component" value="Chromosome 2"/>
</dbReference>
<evidence type="ECO:0000313" key="3">
    <source>
        <dbReference type="EMBL" id="CAH0551430.1"/>
    </source>
</evidence>
<protein>
    <recommendedName>
        <fullName evidence="5">Cuticle protein</fullName>
    </recommendedName>
</protein>
<keyword evidence="4" id="KW-1185">Reference proteome</keyword>
<sequence length="273" mass="28838">MAFKFVVFAAFVSLARAGGIGLGVAPAISYSSISAPVASPLSYSLPAPSYALPQPIVQKVATPLSYSLPAPSYAVPQQIVQRVQPLSYSLPQPIVQRVQPLSYSVPQPIVQKVAQPLFAPQAYAQPLIQKVHAPILAPQTYTQAIATPLIQKVAAPVVTKTIVEAPAQYDFGYSVSDPHTGDIKEQHESRNGDVVQGSYSLVEADGTRRIVEYTADALQGFNAIVHKEPASVALKTVAPVAQVGLATQVRLAAPVAKIAAPLAAYHPQGVLLH</sequence>
<accession>A0A9P0AZE7</accession>
<dbReference type="PANTHER" id="PTHR12236:SF75">
    <property type="entry name" value="CUTICULAR PROTEIN 62BB, ISOFORM A"/>
    <property type="match status" value="1"/>
</dbReference>
<evidence type="ECO:0008006" key="5">
    <source>
        <dbReference type="Google" id="ProtNLM"/>
    </source>
</evidence>
<dbReference type="AlphaFoldDB" id="A0A9P0AZE7"/>
<evidence type="ECO:0000256" key="1">
    <source>
        <dbReference type="ARBA" id="ARBA00022460"/>
    </source>
</evidence>
<dbReference type="GO" id="GO:0042302">
    <property type="term" value="F:structural constituent of cuticle"/>
    <property type="evidence" value="ECO:0007669"/>
    <property type="project" value="UniProtKB-KW"/>
</dbReference>
<dbReference type="EMBL" id="OV121133">
    <property type="protein sequence ID" value="CAH0551430.1"/>
    <property type="molecule type" value="Genomic_DNA"/>
</dbReference>
<dbReference type="InterPro" id="IPR031311">
    <property type="entry name" value="CHIT_BIND_RR_consensus"/>
</dbReference>
<gene>
    <name evidence="3" type="ORF">MELIAE_LOCUS4036</name>
</gene>
<keyword evidence="1" id="KW-0193">Cuticle</keyword>
<dbReference type="PANTHER" id="PTHR12236">
    <property type="entry name" value="STRUCTURAL CONTITUENT OF CUTICLE"/>
    <property type="match status" value="1"/>
</dbReference>
<reference evidence="3" key="1">
    <citation type="submission" date="2021-12" db="EMBL/GenBank/DDBJ databases">
        <authorList>
            <person name="King R."/>
        </authorList>
    </citation>
    <scope>NUCLEOTIDE SEQUENCE</scope>
</reference>
<organism evidence="3 4">
    <name type="scientific">Brassicogethes aeneus</name>
    <name type="common">Rape pollen beetle</name>
    <name type="synonym">Meligethes aeneus</name>
    <dbReference type="NCBI Taxonomy" id="1431903"/>
    <lineage>
        <taxon>Eukaryota</taxon>
        <taxon>Metazoa</taxon>
        <taxon>Ecdysozoa</taxon>
        <taxon>Arthropoda</taxon>
        <taxon>Hexapoda</taxon>
        <taxon>Insecta</taxon>
        <taxon>Pterygota</taxon>
        <taxon>Neoptera</taxon>
        <taxon>Endopterygota</taxon>
        <taxon>Coleoptera</taxon>
        <taxon>Polyphaga</taxon>
        <taxon>Cucujiformia</taxon>
        <taxon>Nitidulidae</taxon>
        <taxon>Meligethinae</taxon>
        <taxon>Brassicogethes</taxon>
    </lineage>
</organism>
<dbReference type="InterPro" id="IPR000618">
    <property type="entry name" value="Insect_cuticle"/>
</dbReference>
<evidence type="ECO:0000256" key="2">
    <source>
        <dbReference type="SAM" id="SignalP"/>
    </source>
</evidence>
<feature type="chain" id="PRO_5040414331" description="Cuticle protein" evidence="2">
    <location>
        <begin position="18"/>
        <end position="273"/>
    </location>
</feature>
<proteinExistence type="predicted"/>
<dbReference type="Pfam" id="PF00379">
    <property type="entry name" value="Chitin_bind_4"/>
    <property type="match status" value="1"/>
</dbReference>
<dbReference type="GO" id="GO:0005615">
    <property type="term" value="C:extracellular space"/>
    <property type="evidence" value="ECO:0007669"/>
    <property type="project" value="TreeGrafter"/>
</dbReference>